<sequence>MTITPIEDLEKEVDDIEAYLSTLPPEDANLAIERGNELSVYIARTGKMLSDARFYQDKALSESIVYNLGKQAGCPASVLKQLVEASCQRENLLVNTIERLNRAATHQLDWLRTVVSMAKEEMRNSNGISQK</sequence>
<protein>
    <submittedName>
        <fullName evidence="1">Uncharacterized protein</fullName>
    </submittedName>
</protein>
<evidence type="ECO:0000313" key="1">
    <source>
        <dbReference type="EMBL" id="RGV29255.1"/>
    </source>
</evidence>
<dbReference type="Proteomes" id="UP000283426">
    <property type="component" value="Unassembled WGS sequence"/>
</dbReference>
<gene>
    <name evidence="1" type="ORF">DWW24_04020</name>
</gene>
<comment type="caution">
    <text evidence="1">The sequence shown here is derived from an EMBL/GenBank/DDBJ whole genome shotgun (WGS) entry which is preliminary data.</text>
</comment>
<name>A0A412WPS7_9BACT</name>
<dbReference type="RefSeq" id="WP_118107415.1">
    <property type="nucleotide sequence ID" value="NZ_QRYW01000006.1"/>
</dbReference>
<reference evidence="1 2" key="1">
    <citation type="submission" date="2018-08" db="EMBL/GenBank/DDBJ databases">
        <title>A genome reference for cultivated species of the human gut microbiota.</title>
        <authorList>
            <person name="Zou Y."/>
            <person name="Xue W."/>
            <person name="Luo G."/>
        </authorList>
    </citation>
    <scope>NUCLEOTIDE SEQUENCE [LARGE SCALE GENOMIC DNA]</scope>
    <source>
        <strain evidence="1 2">AF14-6AC</strain>
    </source>
</reference>
<organism evidence="1 2">
    <name type="scientific">Odoribacter splanchnicus</name>
    <dbReference type="NCBI Taxonomy" id="28118"/>
    <lineage>
        <taxon>Bacteria</taxon>
        <taxon>Pseudomonadati</taxon>
        <taxon>Bacteroidota</taxon>
        <taxon>Bacteroidia</taxon>
        <taxon>Bacteroidales</taxon>
        <taxon>Odoribacteraceae</taxon>
        <taxon>Odoribacter</taxon>
    </lineage>
</organism>
<dbReference type="EMBL" id="QRYW01000006">
    <property type="protein sequence ID" value="RGV29255.1"/>
    <property type="molecule type" value="Genomic_DNA"/>
</dbReference>
<evidence type="ECO:0000313" key="2">
    <source>
        <dbReference type="Proteomes" id="UP000283426"/>
    </source>
</evidence>
<accession>A0A412WPS7</accession>
<proteinExistence type="predicted"/>
<dbReference type="AlphaFoldDB" id="A0A412WPS7"/>